<reference evidence="1 2" key="1">
    <citation type="submission" date="2019-05" db="EMBL/GenBank/DDBJ databases">
        <authorList>
            <person name="Pope W.H."/>
            <person name="Garlena R.A."/>
            <person name="Russell D.A."/>
            <person name="Jacobs-Sera D."/>
            <person name="Hatfull G.F."/>
        </authorList>
    </citation>
    <scope>NUCLEOTIDE SEQUENCE [LARGE SCALE GENOMIC DNA]</scope>
</reference>
<dbReference type="GeneID" id="64767094"/>
<protein>
    <submittedName>
        <fullName evidence="1">Uncharacterized protein</fullName>
    </submittedName>
</protein>
<organism evidence="1 2">
    <name type="scientific">Mycobacterium phage Phrappuccino</name>
    <dbReference type="NCBI Taxonomy" id="2591223"/>
    <lineage>
        <taxon>Viruses</taxon>
        <taxon>Duplodnaviria</taxon>
        <taxon>Heunggongvirae</taxon>
        <taxon>Uroviricota</taxon>
        <taxon>Caudoviricetes</taxon>
        <taxon>Phrappuccinovirus</taxon>
        <taxon>Phrappuccinovirus phrappuccino</taxon>
        <taxon>Phreappuccinovirus Phrappuccino</taxon>
    </lineage>
</organism>
<evidence type="ECO:0000313" key="2">
    <source>
        <dbReference type="Proteomes" id="UP000316777"/>
    </source>
</evidence>
<evidence type="ECO:0000313" key="1">
    <source>
        <dbReference type="EMBL" id="QDH91848.1"/>
    </source>
</evidence>
<dbReference type="Proteomes" id="UP000316777">
    <property type="component" value="Segment"/>
</dbReference>
<gene>
    <name evidence="1" type="primary">173</name>
    <name evidence="1" type="ORF">SEA_PHRAPPUCCINO_173</name>
</gene>
<dbReference type="RefSeq" id="YP_010059862.1">
    <property type="nucleotide sequence ID" value="NC_054727.1"/>
</dbReference>
<dbReference type="EMBL" id="MK937592">
    <property type="protein sequence ID" value="QDH91848.1"/>
    <property type="molecule type" value="Genomic_DNA"/>
</dbReference>
<name>A0A514DE23_9CAUD</name>
<proteinExistence type="predicted"/>
<accession>A0A514DE23</accession>
<sequence>MRRLHAWAEDHPWWHRLCAHRVERGYTELLYARLRTWRAFCHTCDIAWD</sequence>
<dbReference type="KEGG" id="vg:64767094"/>
<keyword evidence="2" id="KW-1185">Reference proteome</keyword>